<feature type="compositionally biased region" description="Polar residues" evidence="1">
    <location>
        <begin position="57"/>
        <end position="101"/>
    </location>
</feature>
<feature type="region of interest" description="Disordered" evidence="1">
    <location>
        <begin position="57"/>
        <end position="129"/>
    </location>
</feature>
<evidence type="ECO:0000313" key="3">
    <source>
        <dbReference type="Proteomes" id="UP001458880"/>
    </source>
</evidence>
<dbReference type="AlphaFoldDB" id="A0AAW1NA94"/>
<name>A0AAW1NA94_POPJA</name>
<sequence>MHNIIVTGLAHHLGLPAHHPDWALLSGRHPYPPGPFIPHHHPHFAHHMFAALDRPLNTSPRLGNEPTSSSLGPISINCNAHSTTSPKSSPNQVGLLTTASGPLSPPEDDISVTASPTPSPQPSSAFPLPADHFHRQKMTYQLQHRRHLRHNLLQLFLDLQPHLYKIITYSITR</sequence>
<gene>
    <name evidence="2" type="ORF">QE152_g1236</name>
</gene>
<comment type="caution">
    <text evidence="2">The sequence shown here is derived from an EMBL/GenBank/DDBJ whole genome shotgun (WGS) entry which is preliminary data.</text>
</comment>
<dbReference type="Proteomes" id="UP001458880">
    <property type="component" value="Unassembled WGS sequence"/>
</dbReference>
<keyword evidence="3" id="KW-1185">Reference proteome</keyword>
<evidence type="ECO:0000313" key="2">
    <source>
        <dbReference type="EMBL" id="KAK9754521.1"/>
    </source>
</evidence>
<evidence type="ECO:0000256" key="1">
    <source>
        <dbReference type="SAM" id="MobiDB-lite"/>
    </source>
</evidence>
<feature type="compositionally biased region" description="Low complexity" evidence="1">
    <location>
        <begin position="111"/>
        <end position="127"/>
    </location>
</feature>
<reference evidence="2 3" key="1">
    <citation type="journal article" date="2024" name="BMC Genomics">
        <title>De novo assembly and annotation of Popillia japonica's genome with initial clues to its potential as an invasive pest.</title>
        <authorList>
            <person name="Cucini C."/>
            <person name="Boschi S."/>
            <person name="Funari R."/>
            <person name="Cardaioli E."/>
            <person name="Iannotti N."/>
            <person name="Marturano G."/>
            <person name="Paoli F."/>
            <person name="Bruttini M."/>
            <person name="Carapelli A."/>
            <person name="Frati F."/>
            <person name="Nardi F."/>
        </authorList>
    </citation>
    <scope>NUCLEOTIDE SEQUENCE [LARGE SCALE GENOMIC DNA]</scope>
    <source>
        <strain evidence="2">DMR45628</strain>
    </source>
</reference>
<organism evidence="2 3">
    <name type="scientific">Popillia japonica</name>
    <name type="common">Japanese beetle</name>
    <dbReference type="NCBI Taxonomy" id="7064"/>
    <lineage>
        <taxon>Eukaryota</taxon>
        <taxon>Metazoa</taxon>
        <taxon>Ecdysozoa</taxon>
        <taxon>Arthropoda</taxon>
        <taxon>Hexapoda</taxon>
        <taxon>Insecta</taxon>
        <taxon>Pterygota</taxon>
        <taxon>Neoptera</taxon>
        <taxon>Endopterygota</taxon>
        <taxon>Coleoptera</taxon>
        <taxon>Polyphaga</taxon>
        <taxon>Scarabaeiformia</taxon>
        <taxon>Scarabaeidae</taxon>
        <taxon>Rutelinae</taxon>
        <taxon>Popillia</taxon>
    </lineage>
</organism>
<proteinExistence type="predicted"/>
<accession>A0AAW1NA94</accession>
<protein>
    <submittedName>
        <fullName evidence="2">Uncharacterized protein</fullName>
    </submittedName>
</protein>
<dbReference type="EMBL" id="JASPKY010000007">
    <property type="protein sequence ID" value="KAK9754521.1"/>
    <property type="molecule type" value="Genomic_DNA"/>
</dbReference>